<proteinExistence type="predicted"/>
<comment type="caution">
    <text evidence="1">The sequence shown here is derived from an EMBL/GenBank/DDBJ whole genome shotgun (WGS) entry which is preliminary data.</text>
</comment>
<evidence type="ECO:0000313" key="1">
    <source>
        <dbReference type="EMBL" id="GGK24251.1"/>
    </source>
</evidence>
<dbReference type="Proteomes" id="UP000612329">
    <property type="component" value="Unassembled WGS sequence"/>
</dbReference>
<dbReference type="Pfam" id="PF05834">
    <property type="entry name" value="Lycopene_cycl"/>
    <property type="match status" value="1"/>
</dbReference>
<gene>
    <name evidence="1" type="primary">crtY</name>
    <name evidence="1" type="ORF">GCM10007962_18110</name>
</gene>
<organism evidence="1 2">
    <name type="scientific">Yeosuana aromativorans</name>
    <dbReference type="NCBI Taxonomy" id="288019"/>
    <lineage>
        <taxon>Bacteria</taxon>
        <taxon>Pseudomonadati</taxon>
        <taxon>Bacteroidota</taxon>
        <taxon>Flavobacteriia</taxon>
        <taxon>Flavobacteriales</taxon>
        <taxon>Flavobacteriaceae</taxon>
        <taxon>Yeosuana</taxon>
    </lineage>
</organism>
<reference evidence="1" key="1">
    <citation type="journal article" date="2014" name="Int. J. Syst. Evol. Microbiol.">
        <title>Complete genome sequence of Corynebacterium casei LMG S-19264T (=DSM 44701T), isolated from a smear-ripened cheese.</title>
        <authorList>
            <consortium name="US DOE Joint Genome Institute (JGI-PGF)"/>
            <person name="Walter F."/>
            <person name="Albersmeier A."/>
            <person name="Kalinowski J."/>
            <person name="Ruckert C."/>
        </authorList>
    </citation>
    <scope>NUCLEOTIDE SEQUENCE</scope>
    <source>
        <strain evidence="1">JCM 12862</strain>
    </source>
</reference>
<name>A0A8J3BS85_9FLAO</name>
<sequence length="383" mass="44674">MSLHNHFNYIIIGNGLAGLQLAIELSNDPFFDDKQIALIDKSQKDTNDKTWCFWEKGYGKWDSVVSNTWDSALFYSSKKKIDLNLEPYTYKMVRSIDFYKQAKSILSQKNNIHFIIDDVICVEEKKPVVVTTKKGLYTADHVFDSRINPDFFNKKNNYIRINQHFKGWIIESETDVFNTHSFTMMDYRLKDGEQTAFTYVLPFSKTKALIEFTYFTPHLVGDSVYNKYLKQYISDVLNIETYTVLEVETGNIPMTNFPFSKESSEHITKIGTAGGWIKGSTGYSFKHTEKKVAKIIGNLKQNNMPSKGLYNTRHTFYDAVFLNVLKNNNDKGEWIFEQFYSKNTIETMFRFLDDESSFSEDFKIMQSLFSVPFIKAFFKTLLF</sequence>
<reference evidence="1" key="2">
    <citation type="submission" date="2020-09" db="EMBL/GenBank/DDBJ databases">
        <authorList>
            <person name="Sun Q."/>
            <person name="Ohkuma M."/>
        </authorList>
    </citation>
    <scope>NUCLEOTIDE SEQUENCE</scope>
    <source>
        <strain evidence="1">JCM 12862</strain>
    </source>
</reference>
<dbReference type="EMBL" id="BMNR01000004">
    <property type="protein sequence ID" value="GGK24251.1"/>
    <property type="molecule type" value="Genomic_DNA"/>
</dbReference>
<dbReference type="Gene3D" id="3.50.50.60">
    <property type="entry name" value="FAD/NAD(P)-binding domain"/>
    <property type="match status" value="1"/>
</dbReference>
<keyword evidence="2" id="KW-1185">Reference proteome</keyword>
<dbReference type="AlphaFoldDB" id="A0A8J3BS85"/>
<dbReference type="InterPro" id="IPR036188">
    <property type="entry name" value="FAD/NAD-bd_sf"/>
</dbReference>
<accession>A0A8J3BS85</accession>
<dbReference type="SUPFAM" id="SSF51905">
    <property type="entry name" value="FAD/NAD(P)-binding domain"/>
    <property type="match status" value="1"/>
</dbReference>
<evidence type="ECO:0000313" key="2">
    <source>
        <dbReference type="Proteomes" id="UP000612329"/>
    </source>
</evidence>
<dbReference type="RefSeq" id="WP_188652268.1">
    <property type="nucleotide sequence ID" value="NZ_BMNR01000004.1"/>
</dbReference>
<protein>
    <submittedName>
        <fullName evidence="1">Lycopene cyclase</fullName>
    </submittedName>
</protein>